<feature type="compositionally biased region" description="Polar residues" evidence="1">
    <location>
        <begin position="1"/>
        <end position="10"/>
    </location>
</feature>
<keyword evidence="2" id="KW-0472">Membrane</keyword>
<protein>
    <recommendedName>
        <fullName evidence="5">CU044_5270 family protein</fullName>
    </recommendedName>
</protein>
<proteinExistence type="predicted"/>
<dbReference type="InterPro" id="IPR047789">
    <property type="entry name" value="CU044_5270-like"/>
</dbReference>
<name>A0A238X106_9ACTN</name>
<gene>
    <name evidence="3" type="ORF">SAMN06265355_103561</name>
</gene>
<dbReference type="Proteomes" id="UP000198420">
    <property type="component" value="Unassembled WGS sequence"/>
</dbReference>
<organism evidence="3 4">
    <name type="scientific">Actinomadura mexicana</name>
    <dbReference type="NCBI Taxonomy" id="134959"/>
    <lineage>
        <taxon>Bacteria</taxon>
        <taxon>Bacillati</taxon>
        <taxon>Actinomycetota</taxon>
        <taxon>Actinomycetes</taxon>
        <taxon>Streptosporangiales</taxon>
        <taxon>Thermomonosporaceae</taxon>
        <taxon>Actinomadura</taxon>
    </lineage>
</organism>
<keyword evidence="2" id="KW-1133">Transmembrane helix</keyword>
<evidence type="ECO:0000256" key="1">
    <source>
        <dbReference type="SAM" id="MobiDB-lite"/>
    </source>
</evidence>
<accession>A0A238X106</accession>
<keyword evidence="4" id="KW-1185">Reference proteome</keyword>
<sequence>MSEIDQNTRPAEQAPRRSAGRRRPVLLASAGLALAAAAAAVVVGTVGAGGAEGAKEGPAASAAAAPSGRQVLLVAATTALKAPAGSGTYWYVRTVSTNRDGGARTTMESWTRRDGRVWWKGEKTQGKVVVLTRPAPFRLGGPEVTLAQLQELPTTPGGLKAWIAAAVKKSDVTTSAGRPDGAAQERFVFEGLLSLLSQLPTPPQVRAAAFRAVASYPNVSNLGPVKGGQGLSISFGGGGKAHLVIDPKTSRITGTDYFVSADGAQVTVPGGATIAAEWTDLAPR</sequence>
<dbReference type="InterPro" id="IPR006311">
    <property type="entry name" value="TAT_signal"/>
</dbReference>
<evidence type="ECO:0000313" key="3">
    <source>
        <dbReference type="EMBL" id="SNR52517.1"/>
    </source>
</evidence>
<evidence type="ECO:0000313" key="4">
    <source>
        <dbReference type="Proteomes" id="UP000198420"/>
    </source>
</evidence>
<evidence type="ECO:0008006" key="5">
    <source>
        <dbReference type="Google" id="ProtNLM"/>
    </source>
</evidence>
<dbReference type="PROSITE" id="PS51318">
    <property type="entry name" value="TAT"/>
    <property type="match status" value="1"/>
</dbReference>
<feature type="transmembrane region" description="Helical" evidence="2">
    <location>
        <begin position="25"/>
        <end position="48"/>
    </location>
</feature>
<dbReference type="EMBL" id="FZNP01000003">
    <property type="protein sequence ID" value="SNR52517.1"/>
    <property type="molecule type" value="Genomic_DNA"/>
</dbReference>
<keyword evidence="2" id="KW-0812">Transmembrane</keyword>
<evidence type="ECO:0000256" key="2">
    <source>
        <dbReference type="SAM" id="Phobius"/>
    </source>
</evidence>
<dbReference type="NCBIfam" id="NF038083">
    <property type="entry name" value="CU044_5270_fam"/>
    <property type="match status" value="1"/>
</dbReference>
<reference evidence="4" key="1">
    <citation type="submission" date="2017-06" db="EMBL/GenBank/DDBJ databases">
        <authorList>
            <person name="Varghese N."/>
            <person name="Submissions S."/>
        </authorList>
    </citation>
    <scope>NUCLEOTIDE SEQUENCE [LARGE SCALE GENOMIC DNA]</scope>
    <source>
        <strain evidence="4">DSM 44485</strain>
    </source>
</reference>
<dbReference type="AlphaFoldDB" id="A0A238X106"/>
<feature type="region of interest" description="Disordered" evidence="1">
    <location>
        <begin position="1"/>
        <end position="22"/>
    </location>
</feature>